<dbReference type="AlphaFoldDB" id="A0A6J4TAK0"/>
<evidence type="ECO:0000256" key="3">
    <source>
        <dbReference type="ARBA" id="ARBA00022723"/>
    </source>
</evidence>
<gene>
    <name evidence="10" type="ORF">AVDCRST_MAG45-2309</name>
</gene>
<evidence type="ECO:0000256" key="8">
    <source>
        <dbReference type="RuleBase" id="RU368020"/>
    </source>
</evidence>
<dbReference type="GO" id="GO:0009055">
    <property type="term" value="F:electron transfer activity"/>
    <property type="evidence" value="ECO:0007669"/>
    <property type="project" value="UniProtKB-UniRule"/>
</dbReference>
<dbReference type="Gene3D" id="3.30.70.20">
    <property type="match status" value="1"/>
</dbReference>
<proteinExistence type="predicted"/>
<dbReference type="SUPFAM" id="SSF54862">
    <property type="entry name" value="4Fe-4S ferredoxins"/>
    <property type="match status" value="1"/>
</dbReference>
<keyword evidence="6 8" id="KW-0411">Iron-sulfur</keyword>
<dbReference type="InterPro" id="IPR051269">
    <property type="entry name" value="Fe-S_cluster_ET"/>
</dbReference>
<evidence type="ECO:0000256" key="4">
    <source>
        <dbReference type="ARBA" id="ARBA00022982"/>
    </source>
</evidence>
<name>A0A6J4TAK0_9ACTN</name>
<protein>
    <recommendedName>
        <fullName evidence="8">Ferredoxin</fullName>
    </recommendedName>
</protein>
<evidence type="ECO:0000313" key="10">
    <source>
        <dbReference type="EMBL" id="CAA9517883.1"/>
    </source>
</evidence>
<dbReference type="InterPro" id="IPR001080">
    <property type="entry name" value="3Fe4S_ferredoxin"/>
</dbReference>
<keyword evidence="2 8" id="KW-0813">Transport</keyword>
<keyword evidence="7" id="KW-0003">3Fe-4S</keyword>
<dbReference type="GO" id="GO:0005506">
    <property type="term" value="F:iron ion binding"/>
    <property type="evidence" value="ECO:0007669"/>
    <property type="project" value="UniProtKB-UniRule"/>
</dbReference>
<dbReference type="PRINTS" id="PR00352">
    <property type="entry name" value="3FE4SFRDOXIN"/>
</dbReference>
<organism evidence="10">
    <name type="scientific">uncultured Solirubrobacterales bacterium</name>
    <dbReference type="NCBI Taxonomy" id="768556"/>
    <lineage>
        <taxon>Bacteria</taxon>
        <taxon>Bacillati</taxon>
        <taxon>Actinomycetota</taxon>
        <taxon>Thermoleophilia</taxon>
        <taxon>Solirubrobacterales</taxon>
        <taxon>environmental samples</taxon>
    </lineage>
</organism>
<evidence type="ECO:0000256" key="2">
    <source>
        <dbReference type="ARBA" id="ARBA00022448"/>
    </source>
</evidence>
<keyword evidence="5 8" id="KW-0408">Iron</keyword>
<dbReference type="InterPro" id="IPR017896">
    <property type="entry name" value="4Fe4S_Fe-S-bd"/>
</dbReference>
<accession>A0A6J4TAK0</accession>
<evidence type="ECO:0000256" key="5">
    <source>
        <dbReference type="ARBA" id="ARBA00023004"/>
    </source>
</evidence>
<comment type="function">
    <text evidence="8">Ferredoxins are iron-sulfur proteins that transfer electrons in a wide variety of metabolic reactions.</text>
</comment>
<keyword evidence="3 8" id="KW-0479">Metal-binding</keyword>
<evidence type="ECO:0000256" key="1">
    <source>
        <dbReference type="ARBA" id="ARBA00001927"/>
    </source>
</evidence>
<reference evidence="10" key="1">
    <citation type="submission" date="2020-02" db="EMBL/GenBank/DDBJ databases">
        <authorList>
            <person name="Meier V. D."/>
        </authorList>
    </citation>
    <scope>NUCLEOTIDE SEQUENCE</scope>
    <source>
        <strain evidence="10">AVDCRST_MAG45</strain>
    </source>
</reference>
<comment type="cofactor">
    <cofactor evidence="1">
        <name>[3Fe-4S] cluster</name>
        <dbReference type="ChEBI" id="CHEBI:21137"/>
    </cofactor>
</comment>
<dbReference type="GO" id="GO:0051538">
    <property type="term" value="F:3 iron, 4 sulfur cluster binding"/>
    <property type="evidence" value="ECO:0007669"/>
    <property type="project" value="UniProtKB-KW"/>
</dbReference>
<feature type="domain" description="4Fe-4S ferredoxin-type" evidence="9">
    <location>
        <begin position="30"/>
        <end position="58"/>
    </location>
</feature>
<dbReference type="Pfam" id="PF13459">
    <property type="entry name" value="Fer4_15"/>
    <property type="match status" value="1"/>
</dbReference>
<keyword evidence="4 8" id="KW-0249">Electron transport</keyword>
<evidence type="ECO:0000259" key="9">
    <source>
        <dbReference type="PROSITE" id="PS51379"/>
    </source>
</evidence>
<dbReference type="PANTHER" id="PTHR36923:SF3">
    <property type="entry name" value="FERREDOXIN"/>
    <property type="match status" value="1"/>
</dbReference>
<dbReference type="PANTHER" id="PTHR36923">
    <property type="entry name" value="FERREDOXIN"/>
    <property type="match status" value="1"/>
</dbReference>
<dbReference type="EMBL" id="CADCVU010000201">
    <property type="protein sequence ID" value="CAA9517883.1"/>
    <property type="molecule type" value="Genomic_DNA"/>
</dbReference>
<evidence type="ECO:0000256" key="7">
    <source>
        <dbReference type="ARBA" id="ARBA00023291"/>
    </source>
</evidence>
<dbReference type="PROSITE" id="PS51379">
    <property type="entry name" value="4FE4S_FER_2"/>
    <property type="match status" value="1"/>
</dbReference>
<evidence type="ECO:0000256" key="6">
    <source>
        <dbReference type="ARBA" id="ARBA00023014"/>
    </source>
</evidence>
<sequence>MCVERASPGLGASAAGYPQGVTELSAVNRIRIEVDRDLCIGSGDCVDSAPEVFALDDEGKAVVLDTDAAAVDDVVEAARNCPVTAIFVIGEEGEIYP</sequence>